<dbReference type="Gene3D" id="3.40.50.720">
    <property type="entry name" value="NAD(P)-binding Rossmann-like Domain"/>
    <property type="match status" value="1"/>
</dbReference>
<dbReference type="GO" id="GO:0016620">
    <property type="term" value="F:oxidoreductase activity, acting on the aldehyde or oxo group of donors, NAD or NADP as acceptor"/>
    <property type="evidence" value="ECO:0007669"/>
    <property type="project" value="InterPro"/>
</dbReference>
<protein>
    <recommendedName>
        <fullName evidence="1">Semialdehyde dehydrogenase NAD-binding domain-containing protein</fullName>
    </recommendedName>
</protein>
<dbReference type="EMBL" id="BARV01000822">
    <property type="protein sequence ID" value="GAH90035.1"/>
    <property type="molecule type" value="Genomic_DNA"/>
</dbReference>
<evidence type="ECO:0000313" key="2">
    <source>
        <dbReference type="EMBL" id="GAH90035.1"/>
    </source>
</evidence>
<reference evidence="2" key="1">
    <citation type="journal article" date="2014" name="Front. Microbiol.">
        <title>High frequency of phylogenetically diverse reductive dehalogenase-homologous genes in deep subseafloor sedimentary metagenomes.</title>
        <authorList>
            <person name="Kawai M."/>
            <person name="Futagami T."/>
            <person name="Toyoda A."/>
            <person name="Takaki Y."/>
            <person name="Nishi S."/>
            <person name="Hori S."/>
            <person name="Arai W."/>
            <person name="Tsubouchi T."/>
            <person name="Morono Y."/>
            <person name="Uchiyama I."/>
            <person name="Ito T."/>
            <person name="Fujiyama A."/>
            <person name="Inagaki F."/>
            <person name="Takami H."/>
        </authorList>
    </citation>
    <scope>NUCLEOTIDE SEQUENCE</scope>
    <source>
        <strain evidence="2">Expedition CK06-06</strain>
    </source>
</reference>
<sequence length="39" mass="4129">MSKTKVGIINVTGYAGVELARLLCQHPQVELTSVTGRSA</sequence>
<evidence type="ECO:0000259" key="1">
    <source>
        <dbReference type="Pfam" id="PF01118"/>
    </source>
</evidence>
<dbReference type="AlphaFoldDB" id="X1K8T8"/>
<dbReference type="GO" id="GO:0051287">
    <property type="term" value="F:NAD binding"/>
    <property type="evidence" value="ECO:0007669"/>
    <property type="project" value="InterPro"/>
</dbReference>
<organism evidence="2">
    <name type="scientific">marine sediment metagenome</name>
    <dbReference type="NCBI Taxonomy" id="412755"/>
    <lineage>
        <taxon>unclassified sequences</taxon>
        <taxon>metagenomes</taxon>
        <taxon>ecological metagenomes</taxon>
    </lineage>
</organism>
<accession>X1K8T8</accession>
<feature type="domain" description="Semialdehyde dehydrogenase NAD-binding" evidence="1">
    <location>
        <begin position="5"/>
        <end position="38"/>
    </location>
</feature>
<dbReference type="InterPro" id="IPR036291">
    <property type="entry name" value="NAD(P)-bd_dom_sf"/>
</dbReference>
<dbReference type="SUPFAM" id="SSF51735">
    <property type="entry name" value="NAD(P)-binding Rossmann-fold domains"/>
    <property type="match status" value="1"/>
</dbReference>
<dbReference type="Pfam" id="PF01118">
    <property type="entry name" value="Semialdhyde_dh"/>
    <property type="match status" value="1"/>
</dbReference>
<comment type="caution">
    <text evidence="2">The sequence shown here is derived from an EMBL/GenBank/DDBJ whole genome shotgun (WGS) entry which is preliminary data.</text>
</comment>
<name>X1K8T8_9ZZZZ</name>
<feature type="non-terminal residue" evidence="2">
    <location>
        <position position="39"/>
    </location>
</feature>
<dbReference type="InterPro" id="IPR000534">
    <property type="entry name" value="Semialdehyde_DH_NAD-bd"/>
</dbReference>
<gene>
    <name evidence="2" type="ORF">S06H3_02730</name>
</gene>
<proteinExistence type="predicted"/>